<comment type="subcellular location">
    <subcellularLocation>
        <location evidence="7">Cytoplasm</location>
    </subcellularLocation>
</comment>
<dbReference type="GO" id="GO:0006289">
    <property type="term" value="P:nucleotide-excision repair"/>
    <property type="evidence" value="ECO:0007669"/>
    <property type="project" value="UniProtKB-UniRule"/>
</dbReference>
<dbReference type="RefSeq" id="WP_110998247.1">
    <property type="nucleotide sequence ID" value="NZ_QKTW01000011.1"/>
</dbReference>
<keyword evidence="1 7" id="KW-0963">Cytoplasm</keyword>
<feature type="domain" description="UVR" evidence="8">
    <location>
        <begin position="207"/>
        <end position="242"/>
    </location>
</feature>
<dbReference type="Gene3D" id="1.10.150.20">
    <property type="entry name" value="5' to 3' exonuclease, C-terminal subdomain"/>
    <property type="match status" value="1"/>
</dbReference>
<dbReference type="InterPro" id="IPR050066">
    <property type="entry name" value="UvrABC_protein_C"/>
</dbReference>
<dbReference type="HAMAP" id="MF_00203">
    <property type="entry name" value="UvrC"/>
    <property type="match status" value="1"/>
</dbReference>
<dbReference type="InterPro" id="IPR000305">
    <property type="entry name" value="GIY-YIG_endonuc"/>
</dbReference>
<dbReference type="PANTHER" id="PTHR30562:SF1">
    <property type="entry name" value="UVRABC SYSTEM PROTEIN C"/>
    <property type="match status" value="1"/>
</dbReference>
<comment type="caution">
    <text evidence="11">The sequence shown here is derived from an EMBL/GenBank/DDBJ whole genome shotgun (WGS) entry which is preliminary data.</text>
</comment>
<protein>
    <recommendedName>
        <fullName evidence="7">UvrABC system protein C</fullName>
        <shortName evidence="7">Protein UvrC</shortName>
    </recommendedName>
    <alternativeName>
        <fullName evidence="7">Excinuclease ABC subunit C</fullName>
    </alternativeName>
</protein>
<dbReference type="InterPro" id="IPR038476">
    <property type="entry name" value="UvrC_RNase_H_dom_sf"/>
</dbReference>
<dbReference type="CDD" id="cd10434">
    <property type="entry name" value="GIY-YIG_UvrC_Cho"/>
    <property type="match status" value="1"/>
</dbReference>
<evidence type="ECO:0000259" key="8">
    <source>
        <dbReference type="PROSITE" id="PS50151"/>
    </source>
</evidence>
<dbReference type="PROSITE" id="PS50164">
    <property type="entry name" value="GIY_YIG"/>
    <property type="match status" value="1"/>
</dbReference>
<dbReference type="Gene3D" id="3.40.1440.10">
    <property type="entry name" value="GIY-YIG endonuclease"/>
    <property type="match status" value="1"/>
</dbReference>
<dbReference type="Pfam" id="PF22920">
    <property type="entry name" value="UvrC_RNaseH"/>
    <property type="match status" value="1"/>
</dbReference>
<comment type="function">
    <text evidence="7">The UvrABC repair system catalyzes the recognition and processing of DNA lesions. UvrC both incises the 5' and 3' sides of the lesion. The N-terminal half is responsible for the 3' incision and the C-terminal half is responsible for the 5' incision.</text>
</comment>
<dbReference type="SMART" id="SM00465">
    <property type="entry name" value="GIYc"/>
    <property type="match status" value="1"/>
</dbReference>
<dbReference type="InterPro" id="IPR001162">
    <property type="entry name" value="UvrC_RNase_H_dom"/>
</dbReference>
<evidence type="ECO:0000313" key="12">
    <source>
        <dbReference type="Proteomes" id="UP000248745"/>
    </source>
</evidence>
<comment type="subunit">
    <text evidence="7">Interacts with UvrB in an incision complex.</text>
</comment>
<keyword evidence="12" id="KW-1185">Reference proteome</keyword>
<keyword evidence="2 7" id="KW-0227">DNA damage</keyword>
<dbReference type="GO" id="GO:0003677">
    <property type="term" value="F:DNA binding"/>
    <property type="evidence" value="ECO:0007669"/>
    <property type="project" value="UniProtKB-UniRule"/>
</dbReference>
<comment type="similarity">
    <text evidence="7">Belongs to the UvrC family.</text>
</comment>
<dbReference type="PANTHER" id="PTHR30562">
    <property type="entry name" value="UVRC/OXIDOREDUCTASE"/>
    <property type="match status" value="1"/>
</dbReference>
<evidence type="ECO:0000256" key="5">
    <source>
        <dbReference type="ARBA" id="ARBA00023204"/>
    </source>
</evidence>
<dbReference type="InterPro" id="IPR036876">
    <property type="entry name" value="UVR_dom_sf"/>
</dbReference>
<evidence type="ECO:0000256" key="4">
    <source>
        <dbReference type="ARBA" id="ARBA00022881"/>
    </source>
</evidence>
<evidence type="ECO:0000259" key="10">
    <source>
        <dbReference type="PROSITE" id="PS50165"/>
    </source>
</evidence>
<dbReference type="InterPro" id="IPR001943">
    <property type="entry name" value="UVR_dom"/>
</dbReference>
<dbReference type="InterPro" id="IPR010994">
    <property type="entry name" value="RuvA_2-like"/>
</dbReference>
<reference evidence="11 12" key="1">
    <citation type="submission" date="2018-06" db="EMBL/GenBank/DDBJ databases">
        <title>Mucibacter soli gen. nov., sp. nov., a new member of the family Chitinophagaceae producing mucin.</title>
        <authorList>
            <person name="Kim M.-K."/>
            <person name="Park S."/>
            <person name="Kim T.-S."/>
            <person name="Joung Y."/>
            <person name="Han J.-H."/>
            <person name="Kim S.B."/>
        </authorList>
    </citation>
    <scope>NUCLEOTIDE SEQUENCE [LARGE SCALE GENOMIC DNA]</scope>
    <source>
        <strain evidence="11 12">R1-15</strain>
    </source>
</reference>
<dbReference type="GO" id="GO:0009432">
    <property type="term" value="P:SOS response"/>
    <property type="evidence" value="ECO:0007669"/>
    <property type="project" value="UniProtKB-UniRule"/>
</dbReference>
<dbReference type="SUPFAM" id="SSF82771">
    <property type="entry name" value="GIY-YIG endonuclease"/>
    <property type="match status" value="1"/>
</dbReference>
<dbReference type="Proteomes" id="UP000248745">
    <property type="component" value="Unassembled WGS sequence"/>
</dbReference>
<dbReference type="SUPFAM" id="SSF46600">
    <property type="entry name" value="C-terminal UvrC-binding domain of UvrB"/>
    <property type="match status" value="1"/>
</dbReference>
<feature type="domain" description="UvrC family homology region profile" evidence="10">
    <location>
        <begin position="269"/>
        <end position="481"/>
    </location>
</feature>
<dbReference type="Pfam" id="PF02151">
    <property type="entry name" value="UVR"/>
    <property type="match status" value="1"/>
</dbReference>
<dbReference type="OrthoDB" id="9804933at2"/>
<keyword evidence="3 7" id="KW-0228">DNA excision</keyword>
<dbReference type="FunFam" id="3.40.1440.10:FF:000001">
    <property type="entry name" value="UvrABC system protein C"/>
    <property type="match status" value="1"/>
</dbReference>
<gene>
    <name evidence="7" type="primary">uvrC</name>
    <name evidence="11" type="ORF">DN068_07285</name>
</gene>
<evidence type="ECO:0000256" key="1">
    <source>
        <dbReference type="ARBA" id="ARBA00022490"/>
    </source>
</evidence>
<evidence type="ECO:0000256" key="3">
    <source>
        <dbReference type="ARBA" id="ARBA00022769"/>
    </source>
</evidence>
<dbReference type="GO" id="GO:0005737">
    <property type="term" value="C:cytoplasm"/>
    <property type="evidence" value="ECO:0007669"/>
    <property type="project" value="UniProtKB-SubCell"/>
</dbReference>
<dbReference type="AlphaFoldDB" id="A0A2W2AE13"/>
<evidence type="ECO:0000259" key="9">
    <source>
        <dbReference type="PROSITE" id="PS50164"/>
    </source>
</evidence>
<evidence type="ECO:0000256" key="6">
    <source>
        <dbReference type="ARBA" id="ARBA00023236"/>
    </source>
</evidence>
<dbReference type="PROSITE" id="PS50165">
    <property type="entry name" value="UVRC"/>
    <property type="match status" value="1"/>
</dbReference>
<keyword evidence="6 7" id="KW-0742">SOS response</keyword>
<keyword evidence="5 7" id="KW-0234">DNA repair</keyword>
<dbReference type="EMBL" id="QKTW01000011">
    <property type="protein sequence ID" value="PZF73521.1"/>
    <property type="molecule type" value="Genomic_DNA"/>
</dbReference>
<evidence type="ECO:0000256" key="2">
    <source>
        <dbReference type="ARBA" id="ARBA00022763"/>
    </source>
</evidence>
<organism evidence="11 12">
    <name type="scientific">Taibaiella soli</name>
    <dbReference type="NCBI Taxonomy" id="1649169"/>
    <lineage>
        <taxon>Bacteria</taxon>
        <taxon>Pseudomonadati</taxon>
        <taxon>Bacteroidota</taxon>
        <taxon>Chitinophagia</taxon>
        <taxon>Chitinophagales</taxon>
        <taxon>Chitinophagaceae</taxon>
        <taxon>Taibaiella</taxon>
    </lineage>
</organism>
<dbReference type="InterPro" id="IPR035901">
    <property type="entry name" value="GIY-YIG_endonuc_sf"/>
</dbReference>
<dbReference type="GO" id="GO:0009380">
    <property type="term" value="C:excinuclease repair complex"/>
    <property type="evidence" value="ECO:0007669"/>
    <property type="project" value="InterPro"/>
</dbReference>
<dbReference type="GO" id="GO:0009381">
    <property type="term" value="F:excinuclease ABC activity"/>
    <property type="evidence" value="ECO:0007669"/>
    <property type="project" value="UniProtKB-UniRule"/>
</dbReference>
<feature type="domain" description="GIY-YIG" evidence="9">
    <location>
        <begin position="15"/>
        <end position="93"/>
    </location>
</feature>
<dbReference type="SUPFAM" id="SSF47781">
    <property type="entry name" value="RuvA domain 2-like"/>
    <property type="match status" value="1"/>
</dbReference>
<dbReference type="Pfam" id="PF08459">
    <property type="entry name" value="UvrC_RNaseH_dom"/>
    <property type="match status" value="1"/>
</dbReference>
<proteinExistence type="inferred from homology"/>
<accession>A0A2W2AE13</accession>
<evidence type="ECO:0000256" key="7">
    <source>
        <dbReference type="HAMAP-Rule" id="MF_00203"/>
    </source>
</evidence>
<evidence type="ECO:0000313" key="11">
    <source>
        <dbReference type="EMBL" id="PZF73521.1"/>
    </source>
</evidence>
<dbReference type="Gene3D" id="3.30.420.340">
    <property type="entry name" value="UvrC, RNAse H endonuclease domain"/>
    <property type="match status" value="1"/>
</dbReference>
<sequence>MTREEFNTISASIPHQPGCYKYYDEHSEILYVGKAKDLRKRVGSYFNKTQDNFKTRKLVSLIHHIEFTVTDSEHDAFLLENSLIKHYQPKYNIELKDDKTYPYIVIKKESFPRVFFTRRLIKDGSEYLGPFTGVGRVRELLELVKQNIPLRTCNLNLSPQNIARGKFKVCLEYHLGNCKGPCEGLQSAEDYAQNLQQVKHIMKGNIGEVLKYLKAEMTQLASEMKYERAAVIKSKIDTLQNYQSRSSVVNPHLGNIDVVSLVEGGADVAFVNYMMVNGGSIIYAKTVQVEKKLEEDDSDVLSLALARLRETFQSNTREVVAPFEIEVAEDNLQVTIPKAGDKKKLLDLSIKNGEIFRDELRKKNTLLLGKTAKENPTQVLEELQDALQLPDLPTHIECFDNSNFQGAYPVSAMVCFLNGIPAKNEYRHFHVKTVEGINDFATMSEVVFRRYKRLMEEKKPLPQLVIIDGGKGQLGAALESIEKLGLTGRMTLVGLAKREESIFFPGDSEPLQLPYDSPAHLLVRRIRDEVHRFGITFHRQIRSKGTFKNELEGIPGIGEKTATDLLKMFRSVAKIKQLTQREIAKAVGTSKARLIWEHFHANDPDAPIAE</sequence>
<dbReference type="InterPro" id="IPR047296">
    <property type="entry name" value="GIY-YIG_UvrC_Cho"/>
</dbReference>
<dbReference type="NCBIfam" id="TIGR00194">
    <property type="entry name" value="uvrC"/>
    <property type="match status" value="1"/>
</dbReference>
<keyword evidence="4 7" id="KW-0267">Excision nuclease</keyword>
<dbReference type="InterPro" id="IPR004791">
    <property type="entry name" value="UvrC"/>
</dbReference>
<dbReference type="Pfam" id="PF01541">
    <property type="entry name" value="GIY-YIG"/>
    <property type="match status" value="1"/>
</dbReference>
<dbReference type="PROSITE" id="PS50151">
    <property type="entry name" value="UVR"/>
    <property type="match status" value="1"/>
</dbReference>
<name>A0A2W2AE13_9BACT</name>